<feature type="binding site" evidence="7">
    <location>
        <position position="196"/>
    </location>
    <ligand>
        <name>Zn(2+)</name>
        <dbReference type="ChEBI" id="CHEBI:29105"/>
    </ligand>
</feature>
<keyword evidence="5 8" id="KW-1133">Transmembrane helix</keyword>
<dbReference type="GO" id="GO:0140911">
    <property type="term" value="F:pore-forming activity"/>
    <property type="evidence" value="ECO:0007669"/>
    <property type="project" value="InterPro"/>
</dbReference>
<comment type="subcellular location">
    <subcellularLocation>
        <location evidence="1">Cell membrane</location>
        <topology evidence="1">Multi-pass membrane protein</topology>
    </subcellularLocation>
</comment>
<name>A0A1I4NMG8_9GAMM</name>
<comment type="similarity">
    <text evidence="2">Belongs to the UPF0073 (Hly-III) family.</text>
</comment>
<accession>A0A1I4NMG8</accession>
<feature type="transmembrane region" description="Helical" evidence="8">
    <location>
        <begin position="164"/>
        <end position="185"/>
    </location>
</feature>
<dbReference type="Proteomes" id="UP000198519">
    <property type="component" value="Unassembled WGS sequence"/>
</dbReference>
<evidence type="ECO:0000256" key="7">
    <source>
        <dbReference type="PIRSR" id="PIRSR604254-1"/>
    </source>
</evidence>
<feature type="binding site" evidence="7">
    <location>
        <position position="192"/>
    </location>
    <ligand>
        <name>Zn(2+)</name>
        <dbReference type="ChEBI" id="CHEBI:29105"/>
    </ligand>
</feature>
<keyword evidence="6 8" id="KW-0472">Membrane</keyword>
<dbReference type="OrthoDB" id="9813689at2"/>
<evidence type="ECO:0000256" key="8">
    <source>
        <dbReference type="SAM" id="Phobius"/>
    </source>
</evidence>
<feature type="binding site" evidence="7">
    <location>
        <position position="70"/>
    </location>
    <ligand>
        <name>Zn(2+)</name>
        <dbReference type="ChEBI" id="CHEBI:29105"/>
    </ligand>
</feature>
<feature type="transmembrane region" description="Helical" evidence="8">
    <location>
        <begin position="83"/>
        <end position="103"/>
    </location>
</feature>
<dbReference type="Pfam" id="PF03006">
    <property type="entry name" value="HlyIII"/>
    <property type="match status" value="1"/>
</dbReference>
<evidence type="ECO:0000256" key="2">
    <source>
        <dbReference type="ARBA" id="ARBA00008488"/>
    </source>
</evidence>
<evidence type="ECO:0000256" key="4">
    <source>
        <dbReference type="ARBA" id="ARBA00022692"/>
    </source>
</evidence>
<evidence type="ECO:0000313" key="9">
    <source>
        <dbReference type="EMBL" id="SFM16666.1"/>
    </source>
</evidence>
<keyword evidence="3" id="KW-1003">Cell membrane</keyword>
<evidence type="ECO:0000256" key="3">
    <source>
        <dbReference type="ARBA" id="ARBA00022475"/>
    </source>
</evidence>
<keyword evidence="10" id="KW-1185">Reference proteome</keyword>
<dbReference type="GO" id="GO:0005886">
    <property type="term" value="C:plasma membrane"/>
    <property type="evidence" value="ECO:0007669"/>
    <property type="project" value="UniProtKB-SubCell"/>
</dbReference>
<dbReference type="InterPro" id="IPR005744">
    <property type="entry name" value="Hy-lIII"/>
</dbReference>
<dbReference type="RefSeq" id="WP_092021295.1">
    <property type="nucleotide sequence ID" value="NZ_FOUE01000002.1"/>
</dbReference>
<evidence type="ECO:0000256" key="1">
    <source>
        <dbReference type="ARBA" id="ARBA00004651"/>
    </source>
</evidence>
<organism evidence="9 10">
    <name type="scientific">Marinobacter zhejiangensis</name>
    <dbReference type="NCBI Taxonomy" id="488535"/>
    <lineage>
        <taxon>Bacteria</taxon>
        <taxon>Pseudomonadati</taxon>
        <taxon>Pseudomonadota</taxon>
        <taxon>Gammaproteobacteria</taxon>
        <taxon>Pseudomonadales</taxon>
        <taxon>Marinobacteraceae</taxon>
        <taxon>Marinobacter</taxon>
    </lineage>
</organism>
<gene>
    <name evidence="9" type="ORF">SAMN04487963_1500</name>
</gene>
<dbReference type="AlphaFoldDB" id="A0A1I4NMG8"/>
<protein>
    <submittedName>
        <fullName evidence="9">Hemolysin III</fullName>
    </submittedName>
</protein>
<feature type="transmembrane region" description="Helical" evidence="8">
    <location>
        <begin position="52"/>
        <end position="71"/>
    </location>
</feature>
<dbReference type="InterPro" id="IPR004254">
    <property type="entry name" value="AdipoR/HlyIII-related"/>
</dbReference>
<reference evidence="10" key="1">
    <citation type="submission" date="2016-10" db="EMBL/GenBank/DDBJ databases">
        <authorList>
            <person name="Varghese N."/>
            <person name="Submissions S."/>
        </authorList>
    </citation>
    <scope>NUCLEOTIDE SEQUENCE [LARGE SCALE GENOMIC DNA]</scope>
    <source>
        <strain evidence="10">CGMCC 1.7061</strain>
    </source>
</reference>
<dbReference type="PANTHER" id="PTHR20855">
    <property type="entry name" value="ADIPOR/PROGESTIN RECEPTOR-RELATED"/>
    <property type="match status" value="1"/>
</dbReference>
<dbReference type="NCBIfam" id="TIGR01065">
    <property type="entry name" value="hlyIII"/>
    <property type="match status" value="1"/>
</dbReference>
<feature type="transmembrane region" description="Helical" evidence="8">
    <location>
        <begin position="109"/>
        <end position="131"/>
    </location>
</feature>
<sequence length="220" mass="24434">MTQSVSFEPYPKVEEWLNWLTHGLAALFSVAGMVVLLVMAAGQEDVWKIVSFSIYGTSMTLLFLASTLYHFARRPEMRRVFKMLDHCAIFLLIAGTYTPFLLVNMRGTVGWTLFAVIWGLALGGITLKLVFGHRFKPLQITIYLLMGWLVVVASKELADSVNALGLSLVVAGGITYTLGVVFYLIKKIPYNHAIWHLFVVGGSTCHFFAIYHGVLNGPTA</sequence>
<dbReference type="PANTHER" id="PTHR20855:SF3">
    <property type="entry name" value="LD03007P"/>
    <property type="match status" value="1"/>
</dbReference>
<keyword evidence="7" id="KW-0862">Zinc</keyword>
<keyword evidence="4 8" id="KW-0812">Transmembrane</keyword>
<dbReference type="STRING" id="488535.SAMN04487963_1500"/>
<proteinExistence type="inferred from homology"/>
<dbReference type="GO" id="GO:0046872">
    <property type="term" value="F:metal ion binding"/>
    <property type="evidence" value="ECO:0007669"/>
    <property type="project" value="UniProtKB-KW"/>
</dbReference>
<dbReference type="EMBL" id="FOUE01000002">
    <property type="protein sequence ID" value="SFM16666.1"/>
    <property type="molecule type" value="Genomic_DNA"/>
</dbReference>
<evidence type="ECO:0000256" key="6">
    <source>
        <dbReference type="ARBA" id="ARBA00023136"/>
    </source>
</evidence>
<feature type="transmembrane region" description="Helical" evidence="8">
    <location>
        <begin position="138"/>
        <end position="158"/>
    </location>
</feature>
<evidence type="ECO:0000256" key="5">
    <source>
        <dbReference type="ARBA" id="ARBA00022989"/>
    </source>
</evidence>
<feature type="transmembrane region" description="Helical" evidence="8">
    <location>
        <begin position="20"/>
        <end position="40"/>
    </location>
</feature>
<keyword evidence="7" id="KW-0479">Metal-binding</keyword>
<evidence type="ECO:0000313" key="10">
    <source>
        <dbReference type="Proteomes" id="UP000198519"/>
    </source>
</evidence>
<feature type="transmembrane region" description="Helical" evidence="8">
    <location>
        <begin position="194"/>
        <end position="214"/>
    </location>
</feature>